<evidence type="ECO:0000256" key="4">
    <source>
        <dbReference type="ARBA" id="ARBA00017504"/>
    </source>
</evidence>
<organism evidence="16 17">
    <name type="scientific">Sphingomonas taxi</name>
    <dbReference type="NCBI Taxonomy" id="1549858"/>
    <lineage>
        <taxon>Bacteria</taxon>
        <taxon>Pseudomonadati</taxon>
        <taxon>Pseudomonadota</taxon>
        <taxon>Alphaproteobacteria</taxon>
        <taxon>Sphingomonadales</taxon>
        <taxon>Sphingomonadaceae</taxon>
        <taxon>Sphingomonas</taxon>
    </lineage>
</organism>
<name>A0A2W5NZ95_9SPHN</name>
<protein>
    <recommendedName>
        <fullName evidence="4 14">Protoporphyrinogen IX oxidase</fullName>
        <ecNumber evidence="14">1.3.99.-</ecNumber>
    </recommendedName>
</protein>
<evidence type="ECO:0000256" key="10">
    <source>
        <dbReference type="ARBA" id="ARBA00023002"/>
    </source>
</evidence>
<comment type="caution">
    <text evidence="16">The sequence shown here is derived from an EMBL/GenBank/DDBJ whole genome shotgun (WGS) entry which is preliminary data.</text>
</comment>
<dbReference type="PANTHER" id="PTHR40255">
    <property type="entry name" value="UPF0093 MEMBRANE PROTEIN SLR1790"/>
    <property type="match status" value="1"/>
</dbReference>
<keyword evidence="6 14" id="KW-0349">Heme</keyword>
<dbReference type="GO" id="GO:0005886">
    <property type="term" value="C:plasma membrane"/>
    <property type="evidence" value="ECO:0007669"/>
    <property type="project" value="UniProtKB-SubCell"/>
</dbReference>
<dbReference type="Pfam" id="PF03653">
    <property type="entry name" value="UPF0093"/>
    <property type="match status" value="1"/>
</dbReference>
<evidence type="ECO:0000256" key="7">
    <source>
        <dbReference type="ARBA" id="ARBA00022692"/>
    </source>
</evidence>
<keyword evidence="7 15" id="KW-0812">Transmembrane</keyword>
<evidence type="ECO:0000256" key="3">
    <source>
        <dbReference type="ARBA" id="ARBA00006501"/>
    </source>
</evidence>
<keyword evidence="8 14" id="KW-0479">Metal-binding</keyword>
<keyword evidence="11 14" id="KW-0408">Iron</keyword>
<dbReference type="EMBL" id="QFQI01000020">
    <property type="protein sequence ID" value="PZQ58244.1"/>
    <property type="molecule type" value="Genomic_DNA"/>
</dbReference>
<comment type="pathway">
    <text evidence="2 14">Porphyrin-containing compound metabolism; protoporphyrin-IX biosynthesis; protoporphyrin-IX from protoporphyrinogen-IX: step 1/1.</text>
</comment>
<dbReference type="EC" id="1.3.99.-" evidence="14"/>
<reference evidence="16 17" key="1">
    <citation type="submission" date="2017-08" db="EMBL/GenBank/DDBJ databases">
        <title>Infants hospitalized years apart are colonized by the same room-sourced microbial strains.</title>
        <authorList>
            <person name="Brooks B."/>
            <person name="Olm M.R."/>
            <person name="Firek B.A."/>
            <person name="Baker R."/>
            <person name="Thomas B.C."/>
            <person name="Morowitz M.J."/>
            <person name="Banfield J.F."/>
        </authorList>
    </citation>
    <scope>NUCLEOTIDE SEQUENCE [LARGE SCALE GENOMIC DNA]</scope>
    <source>
        <strain evidence="16">S2_005_001_R1_22</strain>
    </source>
</reference>
<evidence type="ECO:0000256" key="12">
    <source>
        <dbReference type="ARBA" id="ARBA00023136"/>
    </source>
</evidence>
<dbReference type="UniPathway" id="UPA00251">
    <property type="reaction ID" value="UER00324"/>
</dbReference>
<feature type="transmembrane region" description="Helical" evidence="15">
    <location>
        <begin position="57"/>
        <end position="79"/>
    </location>
</feature>
<dbReference type="PIRSF" id="PIRSF004638">
    <property type="entry name" value="UCP004638"/>
    <property type="match status" value="1"/>
</dbReference>
<comment type="subcellular location">
    <subcellularLocation>
        <location evidence="1">Cell membrane</location>
        <topology evidence="1">Multi-pass membrane protein</topology>
    </subcellularLocation>
</comment>
<proteinExistence type="inferred from homology"/>
<evidence type="ECO:0000256" key="8">
    <source>
        <dbReference type="ARBA" id="ARBA00022723"/>
    </source>
</evidence>
<sequence length="170" mass="18284">MAADGGRMILSIVKALHIAALILWCAGLVALPLVLAKHRRDEAQTTYARLRLLTHDSYTMIVTPAAVVAIAAGTALIYLRGAFVPWMFAKLVAVGLLVCLHAFVGHVVVLMSERRGEYQPPSPVPLVAGSIATMIVVLLLVLAKPVMPDLAPAWLKAPQNRQLPVEETPI</sequence>
<dbReference type="AlphaFoldDB" id="A0A2W5NZ95"/>
<keyword evidence="12 14" id="KW-0472">Membrane</keyword>
<feature type="transmembrane region" description="Helical" evidence="15">
    <location>
        <begin position="91"/>
        <end position="112"/>
    </location>
</feature>
<keyword evidence="5 14" id="KW-1003">Cell membrane</keyword>
<feature type="transmembrane region" description="Helical" evidence="15">
    <location>
        <begin position="15"/>
        <end position="36"/>
    </location>
</feature>
<dbReference type="GO" id="GO:0070818">
    <property type="term" value="F:protoporphyrinogen oxidase activity"/>
    <property type="evidence" value="ECO:0007669"/>
    <property type="project" value="UniProtKB-UniRule"/>
</dbReference>
<evidence type="ECO:0000256" key="13">
    <source>
        <dbReference type="ARBA" id="ARBA00048390"/>
    </source>
</evidence>
<comment type="function">
    <text evidence="14">Catalyzes the oxidation of protoporphyrinogen IX to protoporphyrin IX.</text>
</comment>
<dbReference type="Proteomes" id="UP000249229">
    <property type="component" value="Unassembled WGS sequence"/>
</dbReference>
<evidence type="ECO:0000256" key="6">
    <source>
        <dbReference type="ARBA" id="ARBA00022617"/>
    </source>
</evidence>
<keyword evidence="9 15" id="KW-1133">Transmembrane helix</keyword>
<dbReference type="GO" id="GO:0046872">
    <property type="term" value="F:metal ion binding"/>
    <property type="evidence" value="ECO:0007669"/>
    <property type="project" value="UniProtKB-UniRule"/>
</dbReference>
<dbReference type="PANTHER" id="PTHR40255:SF1">
    <property type="entry name" value="PROTOPORPHYRINOGEN IX OXIDASE"/>
    <property type="match status" value="1"/>
</dbReference>
<comment type="similarity">
    <text evidence="3 14">Belongs to the HemJ family.</text>
</comment>
<evidence type="ECO:0000256" key="9">
    <source>
        <dbReference type="ARBA" id="ARBA00022989"/>
    </source>
</evidence>
<dbReference type="InterPro" id="IPR005265">
    <property type="entry name" value="HemJ-like"/>
</dbReference>
<feature type="transmembrane region" description="Helical" evidence="15">
    <location>
        <begin position="124"/>
        <end position="143"/>
    </location>
</feature>
<comment type="cofactor">
    <cofactor evidence="14">
        <name>heme b</name>
        <dbReference type="ChEBI" id="CHEBI:60344"/>
    </cofactor>
    <text evidence="14">Binds 1 heme b (iron(II)-protoporphyrin IX) group per subunit.</text>
</comment>
<evidence type="ECO:0000256" key="11">
    <source>
        <dbReference type="ARBA" id="ARBA00023004"/>
    </source>
</evidence>
<evidence type="ECO:0000313" key="17">
    <source>
        <dbReference type="Proteomes" id="UP000249229"/>
    </source>
</evidence>
<evidence type="ECO:0000256" key="15">
    <source>
        <dbReference type="SAM" id="Phobius"/>
    </source>
</evidence>
<evidence type="ECO:0000256" key="5">
    <source>
        <dbReference type="ARBA" id="ARBA00022475"/>
    </source>
</evidence>
<gene>
    <name evidence="16" type="ORF">DI544_14810</name>
</gene>
<evidence type="ECO:0000313" key="16">
    <source>
        <dbReference type="EMBL" id="PZQ58244.1"/>
    </source>
</evidence>
<evidence type="ECO:0000256" key="1">
    <source>
        <dbReference type="ARBA" id="ARBA00004651"/>
    </source>
</evidence>
<dbReference type="GO" id="GO:0006782">
    <property type="term" value="P:protoporphyrinogen IX biosynthetic process"/>
    <property type="evidence" value="ECO:0007669"/>
    <property type="project" value="UniProtKB-UniRule"/>
</dbReference>
<accession>A0A2W5NZ95</accession>
<evidence type="ECO:0000256" key="14">
    <source>
        <dbReference type="PIRNR" id="PIRNR004638"/>
    </source>
</evidence>
<comment type="catalytic activity">
    <reaction evidence="13 14">
        <text>protoporphyrinogen IX + 3 A = protoporphyrin IX + 3 AH2</text>
        <dbReference type="Rhea" id="RHEA:62000"/>
        <dbReference type="ChEBI" id="CHEBI:13193"/>
        <dbReference type="ChEBI" id="CHEBI:17499"/>
        <dbReference type="ChEBI" id="CHEBI:57306"/>
        <dbReference type="ChEBI" id="CHEBI:57307"/>
    </reaction>
</comment>
<evidence type="ECO:0000256" key="2">
    <source>
        <dbReference type="ARBA" id="ARBA00005073"/>
    </source>
</evidence>
<keyword evidence="10" id="KW-0560">Oxidoreductase</keyword>